<dbReference type="InterPro" id="IPR007448">
    <property type="entry name" value="Sigma70_reg_Rsd_AlgQ"/>
</dbReference>
<evidence type="ECO:0000313" key="5">
    <source>
        <dbReference type="Proteomes" id="UP000294914"/>
    </source>
</evidence>
<dbReference type="Gene3D" id="1.20.120.1370">
    <property type="entry name" value="Regulator of RNA polymerase sigma(70) subunit, domain 4"/>
    <property type="match status" value="1"/>
</dbReference>
<keyword evidence="1 3" id="KW-0805">Transcription regulation</keyword>
<gene>
    <name evidence="4" type="ORF">EDC23_1737</name>
</gene>
<name>A0A4R8IJT6_9GAMM</name>
<organism evidence="4 5">
    <name type="scientific">Thiohalophilus thiocyanatoxydans</name>
    <dbReference type="NCBI Taxonomy" id="381308"/>
    <lineage>
        <taxon>Bacteria</taxon>
        <taxon>Pseudomonadati</taxon>
        <taxon>Pseudomonadota</taxon>
        <taxon>Gammaproteobacteria</taxon>
        <taxon>Thiohalomonadales</taxon>
        <taxon>Thiohalophilaceae</taxon>
        <taxon>Thiohalophilus</taxon>
    </lineage>
</organism>
<keyword evidence="2 3" id="KW-0804">Transcription</keyword>
<comment type="caution">
    <text evidence="4">The sequence shown here is derived from an EMBL/GenBank/DDBJ whole genome shotgun (WGS) entry which is preliminary data.</text>
</comment>
<evidence type="ECO:0000256" key="2">
    <source>
        <dbReference type="ARBA" id="ARBA00023163"/>
    </source>
</evidence>
<protein>
    <submittedName>
        <fullName evidence="4">Regulator of sigma D</fullName>
    </submittedName>
</protein>
<dbReference type="InterPro" id="IPR038309">
    <property type="entry name" value="Rsd/AlgQ_sf"/>
</dbReference>
<dbReference type="AlphaFoldDB" id="A0A4R8IJT6"/>
<proteinExistence type="inferred from homology"/>
<comment type="similarity">
    <text evidence="3">Belongs to the Rsd/AlgQ family.</text>
</comment>
<dbReference type="OrthoDB" id="5567237at2"/>
<sequence>MSVERLEERRQTVRNKFHTLLETRTETLALFSALVGMRPFKPETEVQLVLQEFCESLVDYSASAHFQLYSYIESDSEQRVTVRELSEQDYPRIAEITRLILRFSEKYDCESGCDDLSELDPDLAELGEALAERIQFEDKIIQAMSTR</sequence>
<reference evidence="4 5" key="1">
    <citation type="submission" date="2019-03" db="EMBL/GenBank/DDBJ databases">
        <title>Genomic Encyclopedia of Type Strains, Phase IV (KMG-IV): sequencing the most valuable type-strain genomes for metagenomic binning, comparative biology and taxonomic classification.</title>
        <authorList>
            <person name="Goeker M."/>
        </authorList>
    </citation>
    <scope>NUCLEOTIDE SEQUENCE [LARGE SCALE GENOMIC DNA]</scope>
    <source>
        <strain evidence="4 5">DSM 16326</strain>
    </source>
</reference>
<keyword evidence="5" id="KW-1185">Reference proteome</keyword>
<evidence type="ECO:0000313" key="4">
    <source>
        <dbReference type="EMBL" id="TDY00991.1"/>
    </source>
</evidence>
<evidence type="ECO:0000256" key="1">
    <source>
        <dbReference type="ARBA" id="ARBA00023015"/>
    </source>
</evidence>
<evidence type="ECO:0000256" key="3">
    <source>
        <dbReference type="RuleBase" id="RU004409"/>
    </source>
</evidence>
<dbReference type="Pfam" id="PF04353">
    <property type="entry name" value="Rsd_AlgQ"/>
    <property type="match status" value="1"/>
</dbReference>
<accession>A0A4R8IJT6</accession>
<dbReference type="GO" id="GO:0006355">
    <property type="term" value="P:regulation of DNA-templated transcription"/>
    <property type="evidence" value="ECO:0007669"/>
    <property type="project" value="InterPro"/>
</dbReference>
<dbReference type="Proteomes" id="UP000294914">
    <property type="component" value="Unassembled WGS sequence"/>
</dbReference>
<dbReference type="EMBL" id="SOQX01000004">
    <property type="protein sequence ID" value="TDY00991.1"/>
    <property type="molecule type" value="Genomic_DNA"/>
</dbReference>
<dbReference type="RefSeq" id="WP_134083532.1">
    <property type="nucleotide sequence ID" value="NZ_SOQX01000004.1"/>
</dbReference>